<comment type="caution">
    <text evidence="2">The sequence shown here is derived from an EMBL/GenBank/DDBJ whole genome shotgun (WGS) entry which is preliminary data.</text>
</comment>
<dbReference type="AlphaFoldDB" id="A0A392N184"/>
<dbReference type="Proteomes" id="UP000265520">
    <property type="component" value="Unassembled WGS sequence"/>
</dbReference>
<evidence type="ECO:0000313" key="3">
    <source>
        <dbReference type="Proteomes" id="UP000265520"/>
    </source>
</evidence>
<accession>A0A392N184</accession>
<proteinExistence type="predicted"/>
<sequence>MSGNKGKRKDNPSSFSDLDPMALYNHRNQLVVIQEPGSTPPAFQPATFRPATFQPPGY</sequence>
<keyword evidence="3" id="KW-1185">Reference proteome</keyword>
<gene>
    <name evidence="2" type="ORF">A2U01_0014443</name>
</gene>
<evidence type="ECO:0000313" key="2">
    <source>
        <dbReference type="EMBL" id="MCH93491.1"/>
    </source>
</evidence>
<protein>
    <submittedName>
        <fullName evidence="2">Uncharacterized protein</fullName>
    </submittedName>
</protein>
<feature type="region of interest" description="Disordered" evidence="1">
    <location>
        <begin position="36"/>
        <end position="58"/>
    </location>
</feature>
<dbReference type="EMBL" id="LXQA010025073">
    <property type="protein sequence ID" value="MCH93491.1"/>
    <property type="molecule type" value="Genomic_DNA"/>
</dbReference>
<feature type="region of interest" description="Disordered" evidence="1">
    <location>
        <begin position="1"/>
        <end position="21"/>
    </location>
</feature>
<reference evidence="2 3" key="1">
    <citation type="journal article" date="2018" name="Front. Plant Sci.">
        <title>Red Clover (Trifolium pratense) and Zigzag Clover (T. medium) - A Picture of Genomic Similarities and Differences.</title>
        <authorList>
            <person name="Dluhosova J."/>
            <person name="Istvanek J."/>
            <person name="Nedelnik J."/>
            <person name="Repkova J."/>
        </authorList>
    </citation>
    <scope>NUCLEOTIDE SEQUENCE [LARGE SCALE GENOMIC DNA]</scope>
    <source>
        <strain evidence="3">cv. 10/8</strain>
        <tissue evidence="2">Leaf</tissue>
    </source>
</reference>
<organism evidence="2 3">
    <name type="scientific">Trifolium medium</name>
    <dbReference type="NCBI Taxonomy" id="97028"/>
    <lineage>
        <taxon>Eukaryota</taxon>
        <taxon>Viridiplantae</taxon>
        <taxon>Streptophyta</taxon>
        <taxon>Embryophyta</taxon>
        <taxon>Tracheophyta</taxon>
        <taxon>Spermatophyta</taxon>
        <taxon>Magnoliopsida</taxon>
        <taxon>eudicotyledons</taxon>
        <taxon>Gunneridae</taxon>
        <taxon>Pentapetalae</taxon>
        <taxon>rosids</taxon>
        <taxon>fabids</taxon>
        <taxon>Fabales</taxon>
        <taxon>Fabaceae</taxon>
        <taxon>Papilionoideae</taxon>
        <taxon>50 kb inversion clade</taxon>
        <taxon>NPAAA clade</taxon>
        <taxon>Hologalegina</taxon>
        <taxon>IRL clade</taxon>
        <taxon>Trifolieae</taxon>
        <taxon>Trifolium</taxon>
    </lineage>
</organism>
<evidence type="ECO:0000256" key="1">
    <source>
        <dbReference type="SAM" id="MobiDB-lite"/>
    </source>
</evidence>
<name>A0A392N184_9FABA</name>